<evidence type="ECO:0000259" key="2">
    <source>
        <dbReference type="Pfam" id="PF07670"/>
    </source>
</evidence>
<sequence length="218" mass="21588">MGAILAVLFAVSVAAAAVNGRMEALTGAVVQSAQQAVALALGLAGVMALWLGLMKVAEEAGLVGLLARAARPLLRRLFPEVPPDHPAMGAMLMNLSANLLGLGNAATPFGLEAMRRLEELKPAPGPASDAQALFCAMNTASLQLVPATVIALRAAAGSRAPAEIIGATLLATSCSIVVAVAAAKGLRRLYPGPPAQGGPADRPPPSPPGGAGGGASPC</sequence>
<dbReference type="InterPro" id="IPR011642">
    <property type="entry name" value="Gate_dom"/>
</dbReference>
<organism evidence="3 4">
    <name type="scientific">Anaeromyxobacter paludicola</name>
    <dbReference type="NCBI Taxonomy" id="2918171"/>
    <lineage>
        <taxon>Bacteria</taxon>
        <taxon>Pseudomonadati</taxon>
        <taxon>Myxococcota</taxon>
        <taxon>Myxococcia</taxon>
        <taxon>Myxococcales</taxon>
        <taxon>Cystobacterineae</taxon>
        <taxon>Anaeromyxobacteraceae</taxon>
        <taxon>Anaeromyxobacter</taxon>
    </lineage>
</organism>
<keyword evidence="4" id="KW-1185">Reference proteome</keyword>
<dbReference type="RefSeq" id="WP_248341558.1">
    <property type="nucleotide sequence ID" value="NZ_AP025592.1"/>
</dbReference>
<protein>
    <submittedName>
        <fullName evidence="3">Nucleoside recognition protein</fullName>
    </submittedName>
</protein>
<feature type="compositionally biased region" description="Gly residues" evidence="1">
    <location>
        <begin position="209"/>
        <end position="218"/>
    </location>
</feature>
<dbReference type="Pfam" id="PF07670">
    <property type="entry name" value="Gate"/>
    <property type="match status" value="1"/>
</dbReference>
<dbReference type="EMBL" id="AP025592">
    <property type="protein sequence ID" value="BDG09413.1"/>
    <property type="molecule type" value="Genomic_DNA"/>
</dbReference>
<accession>A0ABN6N885</accession>
<proteinExistence type="predicted"/>
<feature type="region of interest" description="Disordered" evidence="1">
    <location>
        <begin position="191"/>
        <end position="218"/>
    </location>
</feature>
<feature type="compositionally biased region" description="Pro residues" evidence="1">
    <location>
        <begin position="191"/>
        <end position="208"/>
    </location>
</feature>
<evidence type="ECO:0000313" key="4">
    <source>
        <dbReference type="Proteomes" id="UP001162734"/>
    </source>
</evidence>
<gene>
    <name evidence="3" type="ORF">AMPC_25260</name>
</gene>
<evidence type="ECO:0000313" key="3">
    <source>
        <dbReference type="EMBL" id="BDG09413.1"/>
    </source>
</evidence>
<name>A0ABN6N885_9BACT</name>
<reference evidence="4" key="1">
    <citation type="journal article" date="2022" name="Int. J. Syst. Evol. Microbiol.">
        <title>Anaeromyxobacter oryzae sp. nov., Anaeromyxobacter diazotrophicus sp. nov. and Anaeromyxobacter paludicola sp. nov., isolated from paddy soils.</title>
        <authorList>
            <person name="Itoh H."/>
            <person name="Xu Z."/>
            <person name="Mise K."/>
            <person name="Masuda Y."/>
            <person name="Ushijima N."/>
            <person name="Hayakawa C."/>
            <person name="Shiratori Y."/>
            <person name="Senoo K."/>
        </authorList>
    </citation>
    <scope>NUCLEOTIDE SEQUENCE [LARGE SCALE GENOMIC DNA]</scope>
    <source>
        <strain evidence="4">Red630</strain>
    </source>
</reference>
<dbReference type="Proteomes" id="UP001162734">
    <property type="component" value="Chromosome"/>
</dbReference>
<evidence type="ECO:0000256" key="1">
    <source>
        <dbReference type="SAM" id="MobiDB-lite"/>
    </source>
</evidence>
<feature type="domain" description="Nucleoside transporter/FeoB GTPase Gate" evidence="2">
    <location>
        <begin position="41"/>
        <end position="150"/>
    </location>
</feature>